<sequence>SVLPNALGEQTKSCQKGHHIPTEEKGRVRD</sequence>
<dbReference type="EMBL" id="KV460372">
    <property type="protein sequence ID" value="OCA19648.1"/>
    <property type="molecule type" value="Genomic_DNA"/>
</dbReference>
<feature type="non-terminal residue" evidence="2">
    <location>
        <position position="1"/>
    </location>
</feature>
<gene>
    <name evidence="2" type="ORF">XENTR_v900283713mg</name>
</gene>
<proteinExistence type="predicted"/>
<evidence type="ECO:0000313" key="2">
    <source>
        <dbReference type="EMBL" id="OCA19648.1"/>
    </source>
</evidence>
<reference evidence="2" key="2">
    <citation type="journal article" date="2010" name="Science">
        <title>The genome of the Western clawed frog Xenopus tropicalis.</title>
        <authorList>
            <person name="Hellsten U."/>
            <person name="Harland R.M."/>
            <person name="Gilchrist M.J."/>
            <person name="Hendrix D."/>
            <person name="Jurka J."/>
            <person name="Kapitonov V."/>
            <person name="Ovcharenko I."/>
            <person name="Putnam N.H."/>
            <person name="Shu S."/>
            <person name="Taher L."/>
            <person name="Blitz I.L."/>
            <person name="Blumberg B."/>
            <person name="Dichmann D.S."/>
            <person name="Dubchak I."/>
            <person name="Amaya E."/>
            <person name="Detter J.C."/>
            <person name="Fletcher R."/>
            <person name="Gerhard D.S."/>
            <person name="Goodstein D."/>
            <person name="Graves T."/>
            <person name="Grigoriev I.V."/>
            <person name="Grimwood J."/>
            <person name="Kawashima T."/>
            <person name="Lindquist E."/>
            <person name="Lucas S.M."/>
            <person name="Mead P.E."/>
            <person name="Mitros T."/>
            <person name="Ogino H."/>
            <person name="Ohta Y."/>
            <person name="Poliakov A.V."/>
            <person name="Pollet N."/>
            <person name="Robert J."/>
            <person name="Salamov A."/>
            <person name="Sater A.K."/>
            <person name="Schmutz J."/>
            <person name="Terry A."/>
            <person name="Vize P.D."/>
            <person name="Warren W.C."/>
            <person name="Wells D."/>
            <person name="Wills A."/>
            <person name="Wilson R.K."/>
            <person name="Zimmerman L.B."/>
            <person name="Zorn A.M."/>
            <person name="Grainger R."/>
            <person name="Grammer T."/>
            <person name="Khokha M.K."/>
            <person name="Richardson P.M."/>
            <person name="Rokhsar D.S."/>
        </authorList>
    </citation>
    <scope>NUCLEOTIDE SEQUENCE [LARGE SCALE GENOMIC DNA]</scope>
    <source>
        <strain evidence="2">Nigerian</strain>
    </source>
</reference>
<dbReference type="AlphaFoldDB" id="A0A1B8Y9K2"/>
<feature type="non-terminal residue" evidence="2">
    <location>
        <position position="30"/>
    </location>
</feature>
<feature type="region of interest" description="Disordered" evidence="1">
    <location>
        <begin position="1"/>
        <end position="30"/>
    </location>
</feature>
<reference evidence="2" key="1">
    <citation type="submission" date="2009-11" db="EMBL/GenBank/DDBJ databases">
        <authorList>
            <consortium name="US DOE Joint Genome Institute (JGI-PGF)"/>
            <person name="Ottilar R."/>
            <person name="Schmutz J."/>
            <person name="Salamov A."/>
            <person name="Cheng J.F."/>
            <person name="Lucas S."/>
            <person name="Pitluck S."/>
            <person name="Gundlach H."/>
            <person name="Guo Y."/>
            <person name="Haberer G."/>
            <person name="Nasrallah J."/>
            <person name="Mayer K.F.X."/>
            <person name="van de Peer Y."/>
            <person name="Weigel D."/>
            <person name="Grigoriev I.V."/>
        </authorList>
    </citation>
    <scope>NUCLEOTIDE SEQUENCE</scope>
    <source>
        <strain evidence="2">Nigerian</strain>
    </source>
</reference>
<reference evidence="2" key="3">
    <citation type="submission" date="2016-05" db="EMBL/GenBank/DDBJ databases">
        <title>WGS assembly of Xenopus tropicalis.</title>
        <authorList>
            <person name="Sessions A."/>
            <person name="Jenkins J."/>
            <person name="Mitros T."/>
            <person name="Lyons J.T."/>
            <person name="Dichmann D.S."/>
            <person name="Robert J."/>
            <person name="Harland R.M."/>
            <person name="Rokhsar D.S."/>
        </authorList>
    </citation>
    <scope>NUCLEOTIDE SEQUENCE</scope>
    <source>
        <strain evidence="2">Nigerian</strain>
    </source>
</reference>
<feature type="compositionally biased region" description="Basic and acidic residues" evidence="1">
    <location>
        <begin position="20"/>
        <end position="30"/>
    </location>
</feature>
<protein>
    <submittedName>
        <fullName evidence="2">Uncharacterized protein</fullName>
    </submittedName>
</protein>
<name>A0A1B8Y9K2_XENTR</name>
<evidence type="ECO:0000256" key="1">
    <source>
        <dbReference type="SAM" id="MobiDB-lite"/>
    </source>
</evidence>
<organism evidence="2">
    <name type="scientific">Xenopus tropicalis</name>
    <name type="common">Western clawed frog</name>
    <name type="synonym">Silurana tropicalis</name>
    <dbReference type="NCBI Taxonomy" id="8364"/>
    <lineage>
        <taxon>Eukaryota</taxon>
        <taxon>Metazoa</taxon>
        <taxon>Chordata</taxon>
        <taxon>Craniata</taxon>
        <taxon>Vertebrata</taxon>
        <taxon>Euteleostomi</taxon>
        <taxon>Amphibia</taxon>
        <taxon>Batrachia</taxon>
        <taxon>Anura</taxon>
        <taxon>Pipoidea</taxon>
        <taxon>Pipidae</taxon>
        <taxon>Xenopodinae</taxon>
        <taxon>Xenopus</taxon>
        <taxon>Silurana</taxon>
    </lineage>
</organism>
<accession>A0A1B8Y9K2</accession>